<keyword evidence="3" id="KW-1185">Reference proteome</keyword>
<dbReference type="Proteomes" id="UP000256310">
    <property type="component" value="Unassembled WGS sequence"/>
</dbReference>
<evidence type="ECO:0000313" key="2">
    <source>
        <dbReference type="EMBL" id="RED15497.1"/>
    </source>
</evidence>
<dbReference type="Pfam" id="PF01636">
    <property type="entry name" value="APH"/>
    <property type="match status" value="1"/>
</dbReference>
<evidence type="ECO:0000259" key="1">
    <source>
        <dbReference type="Pfam" id="PF01636"/>
    </source>
</evidence>
<accession>A0A3D9FD61</accession>
<dbReference type="Gene3D" id="3.90.1200.10">
    <property type="match status" value="1"/>
</dbReference>
<protein>
    <recommendedName>
        <fullName evidence="1">Aminoglycoside phosphotransferase domain-containing protein</fullName>
    </recommendedName>
</protein>
<feature type="domain" description="Aminoglycoside phosphotransferase" evidence="1">
    <location>
        <begin position="26"/>
        <end position="246"/>
    </location>
</feature>
<gene>
    <name evidence="2" type="ORF">DFR46_0491</name>
</gene>
<dbReference type="RefSeq" id="WP_116235011.1">
    <property type="nucleotide sequence ID" value="NZ_QRDP01000004.1"/>
</dbReference>
<dbReference type="SUPFAM" id="SSF56112">
    <property type="entry name" value="Protein kinase-like (PK-like)"/>
    <property type="match status" value="1"/>
</dbReference>
<name>A0A3D9FD61_9SPHN</name>
<comment type="caution">
    <text evidence="2">The sequence shown here is derived from an EMBL/GenBank/DDBJ whole genome shotgun (WGS) entry which is preliminary data.</text>
</comment>
<dbReference type="InterPro" id="IPR011009">
    <property type="entry name" value="Kinase-like_dom_sf"/>
</dbReference>
<dbReference type="EMBL" id="QRDP01000004">
    <property type="protein sequence ID" value="RED15497.1"/>
    <property type="molecule type" value="Genomic_DNA"/>
</dbReference>
<reference evidence="2 3" key="1">
    <citation type="submission" date="2018-07" db="EMBL/GenBank/DDBJ databases">
        <title>Genomic Encyclopedia of Type Strains, Phase IV (KMG-IV): sequencing the most valuable type-strain genomes for metagenomic binning, comparative biology and taxonomic classification.</title>
        <authorList>
            <person name="Goeker M."/>
        </authorList>
    </citation>
    <scope>NUCLEOTIDE SEQUENCE [LARGE SCALE GENOMIC DNA]</scope>
    <source>
        <strain evidence="2 3">DSM 26725</strain>
    </source>
</reference>
<evidence type="ECO:0000313" key="3">
    <source>
        <dbReference type="Proteomes" id="UP000256310"/>
    </source>
</evidence>
<dbReference type="OrthoDB" id="9809275at2"/>
<proteinExistence type="predicted"/>
<dbReference type="Gene3D" id="3.30.200.20">
    <property type="entry name" value="Phosphorylase Kinase, domain 1"/>
    <property type="match status" value="1"/>
</dbReference>
<organism evidence="2 3">
    <name type="scientific">Parasphingopyxis lamellibrachiae</name>
    <dbReference type="NCBI Taxonomy" id="680125"/>
    <lineage>
        <taxon>Bacteria</taxon>
        <taxon>Pseudomonadati</taxon>
        <taxon>Pseudomonadota</taxon>
        <taxon>Alphaproteobacteria</taxon>
        <taxon>Sphingomonadales</taxon>
        <taxon>Sphingomonadaceae</taxon>
        <taxon>Parasphingopyxis</taxon>
    </lineage>
</organism>
<dbReference type="AlphaFoldDB" id="A0A3D9FD61"/>
<sequence length="334" mass="37197">MATSMKNPESAPEFLNANGWGDGALLPLAGDASFRRYFRVVAPGRTAVLMHAPADKEDSQPFIDVAGHLNRLGFAAPKIMASDMEEGLILLEDFGDARMREVVDAAPESEARIYRDAVTLLGVLHRSGAGDLPAYTMSEYMREARLFTEWYAPALNLNVDETGFDAAWEKVLEPLVDLDEPVTVLRDYHAENLMLLEGRHGIGSLGLLDFQDALAGHPAYDLVSLLQDARRDVPRELEENMLTHYRVTNPVVCGPEFDAAYAILGAQRNVKILGIFTRLWKRDGKSRYLSYQARVWRYLERDLRHPALAPVAAWFSANVANGKRAEAWQGGSPR</sequence>
<dbReference type="InterPro" id="IPR002575">
    <property type="entry name" value="Aminoglycoside_PTrfase"/>
</dbReference>